<dbReference type="SUPFAM" id="SSF48371">
    <property type="entry name" value="ARM repeat"/>
    <property type="match status" value="2"/>
</dbReference>
<feature type="compositionally biased region" description="Low complexity" evidence="2">
    <location>
        <begin position="1547"/>
        <end position="1564"/>
    </location>
</feature>
<dbReference type="Proteomes" id="UP001146793">
    <property type="component" value="Unassembled WGS sequence"/>
</dbReference>
<gene>
    <name evidence="4" type="ORF">M0812_08252</name>
</gene>
<protein>
    <submittedName>
        <fullName evidence="4">Clip-associated protein</fullName>
    </submittedName>
</protein>
<feature type="region of interest" description="Disordered" evidence="2">
    <location>
        <begin position="1064"/>
        <end position="1128"/>
    </location>
</feature>
<feature type="compositionally biased region" description="Basic residues" evidence="2">
    <location>
        <begin position="601"/>
        <end position="619"/>
    </location>
</feature>
<feature type="region of interest" description="Disordered" evidence="2">
    <location>
        <begin position="273"/>
        <end position="312"/>
    </location>
</feature>
<feature type="compositionally biased region" description="Basic and acidic residues" evidence="2">
    <location>
        <begin position="1289"/>
        <end position="1322"/>
    </location>
</feature>
<feature type="compositionally biased region" description="Basic and acidic residues" evidence="2">
    <location>
        <begin position="1355"/>
        <end position="1421"/>
    </location>
</feature>
<evidence type="ECO:0000256" key="1">
    <source>
        <dbReference type="SAM" id="Coils"/>
    </source>
</evidence>
<feature type="region of interest" description="Disordered" evidence="2">
    <location>
        <begin position="936"/>
        <end position="962"/>
    </location>
</feature>
<dbReference type="PANTHER" id="PTHR21567">
    <property type="entry name" value="CLASP"/>
    <property type="match status" value="1"/>
</dbReference>
<evidence type="ECO:0000313" key="4">
    <source>
        <dbReference type="EMBL" id="KAJ3446443.1"/>
    </source>
</evidence>
<proteinExistence type="predicted"/>
<dbReference type="InterPro" id="IPR016024">
    <property type="entry name" value="ARM-type_fold"/>
</dbReference>
<feature type="compositionally biased region" description="Basic and acidic residues" evidence="2">
    <location>
        <begin position="938"/>
        <end position="953"/>
    </location>
</feature>
<reference evidence="4" key="1">
    <citation type="submission" date="2022-08" db="EMBL/GenBank/DDBJ databases">
        <title>Novel sulphate-reducing endosymbionts in the free-living metamonad Anaeramoeba.</title>
        <authorList>
            <person name="Jerlstrom-Hultqvist J."/>
            <person name="Cepicka I."/>
            <person name="Gallot-Lavallee L."/>
            <person name="Salas-Leiva D."/>
            <person name="Curtis B.A."/>
            <person name="Zahonova K."/>
            <person name="Pipaliya S."/>
            <person name="Dacks J."/>
            <person name="Roger A.J."/>
        </authorList>
    </citation>
    <scope>NUCLEOTIDE SEQUENCE</scope>
    <source>
        <strain evidence="4">Busselton2</strain>
    </source>
</reference>
<organism evidence="4 5">
    <name type="scientific">Anaeramoeba flamelloides</name>
    <dbReference type="NCBI Taxonomy" id="1746091"/>
    <lineage>
        <taxon>Eukaryota</taxon>
        <taxon>Metamonada</taxon>
        <taxon>Anaeramoebidae</taxon>
        <taxon>Anaeramoeba</taxon>
    </lineage>
</organism>
<dbReference type="GO" id="GO:0008017">
    <property type="term" value="F:microtubule binding"/>
    <property type="evidence" value="ECO:0007669"/>
    <property type="project" value="TreeGrafter"/>
</dbReference>
<dbReference type="Gene3D" id="1.25.10.10">
    <property type="entry name" value="Leucine-rich Repeat Variant"/>
    <property type="match status" value="2"/>
</dbReference>
<dbReference type="SMART" id="SM01349">
    <property type="entry name" value="TOG"/>
    <property type="match status" value="1"/>
</dbReference>
<name>A0AAV7ZXZ5_9EUKA</name>
<evidence type="ECO:0000259" key="3">
    <source>
        <dbReference type="SMART" id="SM01349"/>
    </source>
</evidence>
<feature type="region of interest" description="Disordered" evidence="2">
    <location>
        <begin position="594"/>
        <end position="752"/>
    </location>
</feature>
<sequence length="1811" mass="213429">MESKKIFSLLKHKDPSRKQQGCNEFQQLLINEKKIPNQDIKTIIMCFSEILKEDDLPLSLIFSIFQIYILLINREGKAILEYSNEILFSIEIVSTRISDPDSILTFLDLTSEILDSFVQICGFVQLWDLTSKLHSCTSDKLIVLLLQWWYQKLQNLQSFPLKKMLIIFIKLLSHENEVITNLSRTILEEIYSLLGKQFLKILQQIVDKEQYLTLKKQFSNVVLVSKQNQIQYEEITESNNQDLQKLSNFKPKAIKKRQSVSRTKRKISNVPQTPIQTNHLKSKLKTNTKTKTRTRTKPKTGTKPKLKHKTRTPNRLQTRLNLMVSNFKEESDKIEPIIIKTEKQLKTELNKILFHLTHDKGEVWKPRMEMLTKFEGLLNGGAADYSFFVGELRKFVNPITDQLKDLRSQIVKRTTCLISHLSRRLKNSFSDFFNWWLVDLLNLLDKKKQIISNSAHFCILDLIQYTKAPKILPKIKLSWLGSKSKVLQIKCSQYLIEILQKWKSSDLDRYRDTIEEMINHSMASAGQETRKNGRSAFWDYTRLFPEQSKLIYEKLNQQIQKLLKKEKPKDIEFDYSKELKETKLKKLVVKKTSRTSISNNLHKKNTKKQITKKKLRRRSNSVGKKDFKKELITKQATNTKNDLNRRKSTVTFKTKKAEPFANLPSGKIIKSQKTPKLRKRSKSFNKGTSNLKKKKTNSKQKPLLKKNQTKTQNNKNTANTKINSNNQNDQKLTDEENKKNKGNKKTQENKTTSIDNLKQKYKLLFSLNEQVQKNPIYLKPIEKYQKVLSCIFDTFDENSIENQSISLDIIEKMIISSKLRFKKHQKTFLELCFGKLFKVDSLKEKLMNTLQIIEDNYENFLLVCISLNNKLDIPNQIYLLEFIILKLNNNNKWLLKFDNIKHIFNQLINNLKNTDSKNFTLTTQIFILSDQSQKLNTQKKETNDEKEKEKKNETSSSINLDEKETKKKIEEIEDEKQINHEKENNEKIIEKDLNNNIDTIGIEIGIEIGNEKLKEDNKSFINDSNSTQLNNNENTKKENEIMEINIKKDNTYINNKININEEKEEIKENENSQDKIKTPKETSKDEIKTLKETEQNENAKEEINKNENEENQENKQIGNINPKKKKKEINIENENLSNEKINEKEIENNNNNEGIKEQDQKKENNIHKEINFDNINEMKEKITTKKEIEENEIEDVDEEEKQINDEKENNEKIIEKDLNNNIDTIGIEIGIEIENEKLNEDNKSFINDSNSTQLNNNENTKKENEIMEINIKKDNTYINNKININEEKEEIKENENSQDKIKTPKETEQNENAKEEINKNENEENQENKPIGNLNAKKEEKEIKKQTEVNINENKNQKMEDNQKIIKEQETEETKLTEKTINKERIEQQNEHKKSKEEKNENHERGKIENNQKISQDKEIPEIAMNNQGIEKKENENKTQEIEDNQKTRKEQETEETKLTEKTTNKERIEQKTEHGKIKEKLNDEINGKELTENREIDGEKQIKKGDEKNIGNNNVNEIEEKTENKKEQIIGNNQMNERNLKEIKNINGNENENGNGNGNENLNPNLDQQIKTKKLEKQTIEKLIKTLLNNLSVGKNFKKTLTVLEQLSNDNITEVWENYFKEIIIVIFFCLRHERKNDKREIVLNLLKTIIKNQSILFFNSSRLIIHQFIRSFKEDDDTLFLPFYSRIVKNLITALDINLVIENSIHFLNQNDVPIFQISLCFLIQIWKQHLEENFEQQLQVIIKILQNKLHLYNFKLRAYATDAIADFWLIYGNEFQKNSLIQIIFLYTKLNYLKIIYNKKLKKKKIGN</sequence>
<dbReference type="InterPro" id="IPR024395">
    <property type="entry name" value="CLASP_N_dom"/>
</dbReference>
<feature type="compositionally biased region" description="Basic and acidic residues" evidence="2">
    <location>
        <begin position="623"/>
        <end position="632"/>
    </location>
</feature>
<feature type="compositionally biased region" description="Basic residues" evidence="2">
    <location>
        <begin position="673"/>
        <end position="683"/>
    </location>
</feature>
<keyword evidence="1" id="KW-0175">Coiled coil</keyword>
<feature type="compositionally biased region" description="Basic residues" evidence="2">
    <location>
        <begin position="691"/>
        <end position="708"/>
    </location>
</feature>
<dbReference type="GO" id="GO:0000278">
    <property type="term" value="P:mitotic cell cycle"/>
    <property type="evidence" value="ECO:0007669"/>
    <property type="project" value="UniProtKB-ARBA"/>
</dbReference>
<dbReference type="Pfam" id="PF12348">
    <property type="entry name" value="CLASP_N"/>
    <property type="match status" value="1"/>
</dbReference>
<feature type="coiled-coil region" evidence="1">
    <location>
        <begin position="1179"/>
        <end position="1216"/>
    </location>
</feature>
<feature type="compositionally biased region" description="Basic and acidic residues" evidence="2">
    <location>
        <begin position="1430"/>
        <end position="1475"/>
    </location>
</feature>
<dbReference type="PANTHER" id="PTHR21567:SF9">
    <property type="entry name" value="CLIP-ASSOCIATING PROTEIN"/>
    <property type="match status" value="1"/>
</dbReference>
<comment type="caution">
    <text evidence="4">The sequence shown here is derived from an EMBL/GenBank/DDBJ whole genome shotgun (WGS) entry which is preliminary data.</text>
</comment>
<feature type="region of interest" description="Disordered" evidence="2">
    <location>
        <begin position="1289"/>
        <end position="1475"/>
    </location>
</feature>
<dbReference type="GO" id="GO:0000226">
    <property type="term" value="P:microtubule cytoskeleton organization"/>
    <property type="evidence" value="ECO:0007669"/>
    <property type="project" value="UniProtKB-ARBA"/>
</dbReference>
<feature type="compositionally biased region" description="Basic and acidic residues" evidence="2">
    <location>
        <begin position="1336"/>
        <end position="1347"/>
    </location>
</feature>
<feature type="domain" description="TOG" evidence="3">
    <location>
        <begin position="336"/>
        <end position="569"/>
    </location>
</feature>
<dbReference type="EMBL" id="JANTQA010000020">
    <property type="protein sequence ID" value="KAJ3446443.1"/>
    <property type="molecule type" value="Genomic_DNA"/>
</dbReference>
<feature type="region of interest" description="Disordered" evidence="2">
    <location>
        <begin position="1547"/>
        <end position="1566"/>
    </location>
</feature>
<evidence type="ECO:0000313" key="5">
    <source>
        <dbReference type="Proteomes" id="UP001146793"/>
    </source>
</evidence>
<dbReference type="InterPro" id="IPR034085">
    <property type="entry name" value="TOG"/>
</dbReference>
<dbReference type="InterPro" id="IPR011989">
    <property type="entry name" value="ARM-like"/>
</dbReference>
<evidence type="ECO:0000256" key="2">
    <source>
        <dbReference type="SAM" id="MobiDB-lite"/>
    </source>
</evidence>
<feature type="compositionally biased region" description="Basic residues" evidence="2">
    <location>
        <begin position="280"/>
        <end position="312"/>
    </location>
</feature>
<feature type="compositionally biased region" description="Low complexity" evidence="2">
    <location>
        <begin position="709"/>
        <end position="728"/>
    </location>
</feature>
<feature type="compositionally biased region" description="Basic and acidic residues" evidence="2">
    <location>
        <begin position="1064"/>
        <end position="1108"/>
    </location>
</feature>
<accession>A0AAV7ZXZ5</accession>
<dbReference type="GO" id="GO:0005881">
    <property type="term" value="C:cytoplasmic microtubule"/>
    <property type="evidence" value="ECO:0007669"/>
    <property type="project" value="TreeGrafter"/>
</dbReference>
<dbReference type="GO" id="GO:0005819">
    <property type="term" value="C:spindle"/>
    <property type="evidence" value="ECO:0007669"/>
    <property type="project" value="UniProtKB-ARBA"/>
</dbReference>